<sequence>MEHSLKEGIKLCVLRVLVASVHRFPFHETIFAGSNCTGFGGHLVTHNADGVIDEHGRNFFHVIAELPICSRSIGFFSGRRFQFHNNNRNTIQEKQNIRAFVAVFNESPLICYDKGVIVRILVVNKIDDGGAFLAFLKIAYRNTVLQVVHKDSVFLHQFAVFKVFQLKKCITNSVLRQRTIQTI</sequence>
<comment type="caution">
    <text evidence="1">The sequence shown here is derived from an EMBL/GenBank/DDBJ whole genome shotgun (WGS) entry which is preliminary data.</text>
</comment>
<reference evidence="1" key="1">
    <citation type="submission" date="2019-08" db="EMBL/GenBank/DDBJ databases">
        <authorList>
            <person name="Kucharzyk K."/>
            <person name="Murdoch R.W."/>
            <person name="Higgins S."/>
            <person name="Loffler F."/>
        </authorList>
    </citation>
    <scope>NUCLEOTIDE SEQUENCE</scope>
</reference>
<organism evidence="1">
    <name type="scientific">bioreactor metagenome</name>
    <dbReference type="NCBI Taxonomy" id="1076179"/>
    <lineage>
        <taxon>unclassified sequences</taxon>
        <taxon>metagenomes</taxon>
        <taxon>ecological metagenomes</taxon>
    </lineage>
</organism>
<protein>
    <submittedName>
        <fullName evidence="1">Uncharacterized protein</fullName>
    </submittedName>
</protein>
<proteinExistence type="predicted"/>
<dbReference type="AlphaFoldDB" id="A0A645BS20"/>
<dbReference type="EMBL" id="VSSQ01021671">
    <property type="protein sequence ID" value="MPM67411.1"/>
    <property type="molecule type" value="Genomic_DNA"/>
</dbReference>
<name>A0A645BS20_9ZZZZ</name>
<gene>
    <name evidence="1" type="ORF">SDC9_114333</name>
</gene>
<evidence type="ECO:0000313" key="1">
    <source>
        <dbReference type="EMBL" id="MPM67411.1"/>
    </source>
</evidence>
<accession>A0A645BS20</accession>